<evidence type="ECO:0000313" key="2">
    <source>
        <dbReference type="Proteomes" id="UP000618795"/>
    </source>
</evidence>
<dbReference type="EMBL" id="BMTD01000013">
    <property type="protein sequence ID" value="GGV10171.1"/>
    <property type="molecule type" value="Genomic_DNA"/>
</dbReference>
<gene>
    <name evidence="1" type="ORF">GCM10010260_56000</name>
</gene>
<reference evidence="1" key="1">
    <citation type="journal article" date="2014" name="Int. J. Syst. Evol. Microbiol.">
        <title>Complete genome sequence of Corynebacterium casei LMG S-19264T (=DSM 44701T), isolated from a smear-ripened cheese.</title>
        <authorList>
            <consortium name="US DOE Joint Genome Institute (JGI-PGF)"/>
            <person name="Walter F."/>
            <person name="Albersmeier A."/>
            <person name="Kalinowski J."/>
            <person name="Ruckert C."/>
        </authorList>
    </citation>
    <scope>NUCLEOTIDE SEQUENCE</scope>
    <source>
        <strain evidence="1">JCM 4369</strain>
    </source>
</reference>
<comment type="caution">
    <text evidence="1">The sequence shown here is derived from an EMBL/GenBank/DDBJ whole genome shotgun (WGS) entry which is preliminary data.</text>
</comment>
<keyword evidence="2" id="KW-1185">Reference proteome</keyword>
<protein>
    <submittedName>
        <fullName evidence="1">Uncharacterized protein</fullName>
    </submittedName>
</protein>
<dbReference type="Proteomes" id="UP000618795">
    <property type="component" value="Unassembled WGS sequence"/>
</dbReference>
<organism evidence="1 2">
    <name type="scientific">Streptomyces filipinensis</name>
    <dbReference type="NCBI Taxonomy" id="66887"/>
    <lineage>
        <taxon>Bacteria</taxon>
        <taxon>Bacillati</taxon>
        <taxon>Actinomycetota</taxon>
        <taxon>Actinomycetes</taxon>
        <taxon>Kitasatosporales</taxon>
        <taxon>Streptomycetaceae</taxon>
        <taxon>Streptomyces</taxon>
    </lineage>
</organism>
<proteinExistence type="predicted"/>
<reference evidence="1" key="2">
    <citation type="submission" date="2020-09" db="EMBL/GenBank/DDBJ databases">
        <authorList>
            <person name="Sun Q."/>
            <person name="Ohkuma M."/>
        </authorList>
    </citation>
    <scope>NUCLEOTIDE SEQUENCE</scope>
    <source>
        <strain evidence="1">JCM 4369</strain>
    </source>
</reference>
<accession>A0A918IGA7</accession>
<sequence length="125" mass="13328">MVWRTGQVTGTVINMKAFTGLTKKHDAVLLIRDSDLVAATLRQALTEASAEERPGLERAAALVEATAAATDTQLRARWVRSRLEAVGFTGAIESVAAVKALRQAEPALSLLAAVQLQRDAVAHPE</sequence>
<dbReference type="AlphaFoldDB" id="A0A918IGA7"/>
<name>A0A918IGA7_9ACTN</name>
<evidence type="ECO:0000313" key="1">
    <source>
        <dbReference type="EMBL" id="GGV10171.1"/>
    </source>
</evidence>